<evidence type="ECO:0000256" key="1">
    <source>
        <dbReference type="SAM" id="MobiDB-lite"/>
    </source>
</evidence>
<proteinExistence type="predicted"/>
<keyword evidence="3" id="KW-1185">Reference proteome</keyword>
<sequence>MQPLSLQRGSPSPIPAPSTTPSFKLSSPRVDSARPGSGATDAPHASVEPDVLQTIVHIAMPRPARSRESSREGAHDLPEGLTFGVLRHS</sequence>
<comment type="caution">
    <text evidence="2">The sequence shown here is derived from an EMBL/GenBank/DDBJ whole genome shotgun (WGS) entry which is preliminary data.</text>
</comment>
<feature type="region of interest" description="Disordered" evidence="1">
    <location>
        <begin position="1"/>
        <end position="49"/>
    </location>
</feature>
<reference evidence="2 3" key="1">
    <citation type="submission" date="2021-08" db="EMBL/GenBank/DDBJ databases">
        <title>Draft Genome Sequence of Phanerochaete sordida strain YK-624.</title>
        <authorList>
            <person name="Mori T."/>
            <person name="Dohra H."/>
            <person name="Suzuki T."/>
            <person name="Kawagishi H."/>
            <person name="Hirai H."/>
        </authorList>
    </citation>
    <scope>NUCLEOTIDE SEQUENCE [LARGE SCALE GENOMIC DNA]</scope>
    <source>
        <strain evidence="2 3">YK-624</strain>
    </source>
</reference>
<gene>
    <name evidence="2" type="ORF">PsYK624_013280</name>
</gene>
<accession>A0A9P3FZL8</accession>
<organism evidence="2 3">
    <name type="scientific">Phanerochaete sordida</name>
    <dbReference type="NCBI Taxonomy" id="48140"/>
    <lineage>
        <taxon>Eukaryota</taxon>
        <taxon>Fungi</taxon>
        <taxon>Dikarya</taxon>
        <taxon>Basidiomycota</taxon>
        <taxon>Agaricomycotina</taxon>
        <taxon>Agaricomycetes</taxon>
        <taxon>Polyporales</taxon>
        <taxon>Phanerochaetaceae</taxon>
        <taxon>Phanerochaete</taxon>
    </lineage>
</organism>
<protein>
    <submittedName>
        <fullName evidence="2">Uncharacterized protein</fullName>
    </submittedName>
</protein>
<dbReference type="Proteomes" id="UP000703269">
    <property type="component" value="Unassembled WGS sequence"/>
</dbReference>
<feature type="region of interest" description="Disordered" evidence="1">
    <location>
        <begin position="61"/>
        <end position="89"/>
    </location>
</feature>
<dbReference type="EMBL" id="BPQB01000002">
    <property type="protein sequence ID" value="GJE85250.1"/>
    <property type="molecule type" value="Genomic_DNA"/>
</dbReference>
<evidence type="ECO:0000313" key="3">
    <source>
        <dbReference type="Proteomes" id="UP000703269"/>
    </source>
</evidence>
<name>A0A9P3FZL8_9APHY</name>
<feature type="compositionally biased region" description="Basic and acidic residues" evidence="1">
    <location>
        <begin position="65"/>
        <end position="78"/>
    </location>
</feature>
<evidence type="ECO:0000313" key="2">
    <source>
        <dbReference type="EMBL" id="GJE85250.1"/>
    </source>
</evidence>
<dbReference type="AlphaFoldDB" id="A0A9P3FZL8"/>